<evidence type="ECO:0000256" key="1">
    <source>
        <dbReference type="ARBA" id="ARBA00000382"/>
    </source>
</evidence>
<comment type="similarity">
    <text evidence="2 7">Belongs to the glycosyl hydrolase 17 family.</text>
</comment>
<sequence length="395" mass="43102">MLSIRVLGYSGADEATAMEALALFLLPCILTVASEVSAMRSSALTMGINYGRIADNLPPPPDAIRLIQSMGLGHVKIFDSNPEVLDALAYTGLQVVISVTNEELPIIASSQEVSDQWVDAHVNAHYPATLINVINVGNEVLSKSSNQTLWYQILPAMLNIYASLVKFNLQQKIKVTTSSAMDVLGSSYPPSSGSFRDDISIPVMQPILHFLTQTRSYFFLNVYPYLTWAANKQDVPLPYALLDSNAETVVQDGPLQYHDLLDAQLDAVASAISKLGYPRLRIAISETGWPTRGDDGDEGANADNARLYNDRLVKKMLAYPPIGTPLRPQVFIPTYIFSLFNENMKPGPTVERNWGILYPNGDAVYAVDLTRDAGYANVGATAKAKNSSISPTSRV</sequence>
<comment type="catalytic activity">
    <reaction evidence="1">
        <text>Hydrolysis of (1-&gt;3)-beta-D-glucosidic linkages in (1-&gt;3)-beta-D-glucans.</text>
        <dbReference type="EC" id="3.2.1.39"/>
    </reaction>
</comment>
<protein>
    <recommendedName>
        <fullName evidence="3">glucan endo-1,3-beta-D-glucosidase</fullName>
        <ecNumber evidence="3">3.2.1.39</ecNumber>
    </recommendedName>
</protein>
<dbReference type="GO" id="GO:0042973">
    <property type="term" value="F:glucan endo-1,3-beta-D-glucosidase activity"/>
    <property type="evidence" value="ECO:0007669"/>
    <property type="project" value="UniProtKB-EC"/>
</dbReference>
<comment type="caution">
    <text evidence="9">The sequence shown here is derived from an EMBL/GenBank/DDBJ whole genome shotgun (WGS) entry which is preliminary data.</text>
</comment>
<evidence type="ECO:0000256" key="6">
    <source>
        <dbReference type="ARBA" id="ARBA00023295"/>
    </source>
</evidence>
<dbReference type="InterPro" id="IPR044965">
    <property type="entry name" value="Glyco_hydro_17_plant"/>
</dbReference>
<name>A0A8T2QH07_CERRI</name>
<dbReference type="AlphaFoldDB" id="A0A8T2QH07"/>
<accession>A0A8T2QH07</accession>
<dbReference type="Proteomes" id="UP000825935">
    <property type="component" value="Chromosome 35"/>
</dbReference>
<evidence type="ECO:0000256" key="2">
    <source>
        <dbReference type="ARBA" id="ARBA00008773"/>
    </source>
</evidence>
<dbReference type="PANTHER" id="PTHR32227">
    <property type="entry name" value="GLUCAN ENDO-1,3-BETA-GLUCOSIDASE BG1-RELATED-RELATED"/>
    <property type="match status" value="1"/>
</dbReference>
<proteinExistence type="inferred from homology"/>
<evidence type="ECO:0000313" key="10">
    <source>
        <dbReference type="Proteomes" id="UP000825935"/>
    </source>
</evidence>
<keyword evidence="5 8" id="KW-0378">Hydrolase</keyword>
<dbReference type="SUPFAM" id="SSF51445">
    <property type="entry name" value="(Trans)glycosidases"/>
    <property type="match status" value="1"/>
</dbReference>
<evidence type="ECO:0000256" key="4">
    <source>
        <dbReference type="ARBA" id="ARBA00022729"/>
    </source>
</evidence>
<evidence type="ECO:0000256" key="8">
    <source>
        <dbReference type="RuleBase" id="RU004336"/>
    </source>
</evidence>
<gene>
    <name evidence="9" type="ORF">KP509_35G053300</name>
</gene>
<evidence type="ECO:0000256" key="7">
    <source>
        <dbReference type="RuleBase" id="RU004335"/>
    </source>
</evidence>
<evidence type="ECO:0000313" key="9">
    <source>
        <dbReference type="EMBL" id="KAH7282918.1"/>
    </source>
</evidence>
<dbReference type="GO" id="GO:0005975">
    <property type="term" value="P:carbohydrate metabolic process"/>
    <property type="evidence" value="ECO:0007669"/>
    <property type="project" value="InterPro"/>
</dbReference>
<reference evidence="9" key="1">
    <citation type="submission" date="2021-08" db="EMBL/GenBank/DDBJ databases">
        <title>WGS assembly of Ceratopteris richardii.</title>
        <authorList>
            <person name="Marchant D.B."/>
            <person name="Chen G."/>
            <person name="Jenkins J."/>
            <person name="Shu S."/>
            <person name="Leebens-Mack J."/>
            <person name="Grimwood J."/>
            <person name="Schmutz J."/>
            <person name="Soltis P."/>
            <person name="Soltis D."/>
            <person name="Chen Z.-H."/>
        </authorList>
    </citation>
    <scope>NUCLEOTIDE SEQUENCE</scope>
    <source>
        <strain evidence="9">Whitten #5841</strain>
        <tissue evidence="9">Leaf</tissue>
    </source>
</reference>
<dbReference type="OrthoDB" id="1938138at2759"/>
<dbReference type="InterPro" id="IPR017853">
    <property type="entry name" value="GH"/>
</dbReference>
<dbReference type="Gene3D" id="3.20.20.80">
    <property type="entry name" value="Glycosidases"/>
    <property type="match status" value="1"/>
</dbReference>
<dbReference type="EMBL" id="CM035440">
    <property type="protein sequence ID" value="KAH7282918.1"/>
    <property type="molecule type" value="Genomic_DNA"/>
</dbReference>
<dbReference type="Pfam" id="PF00332">
    <property type="entry name" value="Glyco_hydro_17"/>
    <property type="match status" value="1"/>
</dbReference>
<keyword evidence="10" id="KW-1185">Reference proteome</keyword>
<keyword evidence="6 8" id="KW-0326">Glycosidase</keyword>
<dbReference type="PROSITE" id="PS00587">
    <property type="entry name" value="GLYCOSYL_HYDROL_F17"/>
    <property type="match status" value="1"/>
</dbReference>
<evidence type="ECO:0000256" key="3">
    <source>
        <dbReference type="ARBA" id="ARBA00012780"/>
    </source>
</evidence>
<dbReference type="EC" id="3.2.1.39" evidence="3"/>
<dbReference type="OMA" id="YQNQATW"/>
<dbReference type="InterPro" id="IPR000490">
    <property type="entry name" value="Glyco_hydro_17"/>
</dbReference>
<dbReference type="FunFam" id="3.20.20.80:FF:000005">
    <property type="entry name" value="Glucan endo-1,3-beta-glucosidase 14"/>
    <property type="match status" value="1"/>
</dbReference>
<evidence type="ECO:0000256" key="5">
    <source>
        <dbReference type="ARBA" id="ARBA00022801"/>
    </source>
</evidence>
<organism evidence="9 10">
    <name type="scientific">Ceratopteris richardii</name>
    <name type="common">Triangle waterfern</name>
    <dbReference type="NCBI Taxonomy" id="49495"/>
    <lineage>
        <taxon>Eukaryota</taxon>
        <taxon>Viridiplantae</taxon>
        <taxon>Streptophyta</taxon>
        <taxon>Embryophyta</taxon>
        <taxon>Tracheophyta</taxon>
        <taxon>Polypodiopsida</taxon>
        <taxon>Polypodiidae</taxon>
        <taxon>Polypodiales</taxon>
        <taxon>Pteridineae</taxon>
        <taxon>Pteridaceae</taxon>
        <taxon>Parkerioideae</taxon>
        <taxon>Ceratopteris</taxon>
    </lineage>
</organism>
<keyword evidence="4" id="KW-0732">Signal</keyword>